<proteinExistence type="predicted"/>
<dbReference type="InterPro" id="IPR019596">
    <property type="entry name" value="Phage_Mu_GpM_tail_tub"/>
</dbReference>
<evidence type="ECO:0000313" key="2">
    <source>
        <dbReference type="Proteomes" id="UP001320715"/>
    </source>
</evidence>
<dbReference type="RefSeq" id="WP_252916815.1">
    <property type="nucleotide sequence ID" value="NZ_JAAAML010000003.1"/>
</dbReference>
<dbReference type="Pfam" id="PF10618">
    <property type="entry name" value="Tail_tube"/>
    <property type="match status" value="1"/>
</dbReference>
<evidence type="ECO:0008006" key="3">
    <source>
        <dbReference type="Google" id="ProtNLM"/>
    </source>
</evidence>
<dbReference type="Proteomes" id="UP001320715">
    <property type="component" value="Unassembled WGS sequence"/>
</dbReference>
<accession>A0ABT1CVA1</accession>
<comment type="caution">
    <text evidence="1">The sequence shown here is derived from an EMBL/GenBank/DDBJ whole genome shotgun (WGS) entry which is preliminary data.</text>
</comment>
<keyword evidence="2" id="KW-1185">Reference proteome</keyword>
<name>A0ABT1CVA1_9HYPH</name>
<organism evidence="1 2">
    <name type="scientific">Hoeflea alexandrii</name>
    <dbReference type="NCBI Taxonomy" id="288436"/>
    <lineage>
        <taxon>Bacteria</taxon>
        <taxon>Pseudomonadati</taxon>
        <taxon>Pseudomonadota</taxon>
        <taxon>Alphaproteobacteria</taxon>
        <taxon>Hyphomicrobiales</taxon>
        <taxon>Rhizobiaceae</taxon>
        <taxon>Hoeflea</taxon>
    </lineage>
</organism>
<sequence>MAGKDYGGQIRLRLSNGETFSLRGTMTLMTAGRSVEAVVNQDRSTDRVSTLTPYAFEMSFADKGQNMQALMTADRFDATFIEDDTGVSHYYTRAFFTGEPSINRINGEVTGMAGAAETYVRKG</sequence>
<reference evidence="1 2" key="1">
    <citation type="submission" date="2020-01" db="EMBL/GenBank/DDBJ databases">
        <title>Genomes of bacteria type strains.</title>
        <authorList>
            <person name="Chen J."/>
            <person name="Zhu S."/>
            <person name="Yang J."/>
        </authorList>
    </citation>
    <scope>NUCLEOTIDE SEQUENCE [LARGE SCALE GENOMIC DNA]</scope>
    <source>
        <strain evidence="1 2">DSM 16655</strain>
    </source>
</reference>
<evidence type="ECO:0000313" key="1">
    <source>
        <dbReference type="EMBL" id="MCO6410098.1"/>
    </source>
</evidence>
<protein>
    <recommendedName>
        <fullName evidence="3">Phage tail protein</fullName>
    </recommendedName>
</protein>
<dbReference type="EMBL" id="JAAAML010000003">
    <property type="protein sequence ID" value="MCO6410098.1"/>
    <property type="molecule type" value="Genomic_DNA"/>
</dbReference>
<gene>
    <name evidence="1" type="ORF">GTW23_18085</name>
</gene>